<dbReference type="EMBL" id="QFNK01000395">
    <property type="protein sequence ID" value="PZO78206.1"/>
    <property type="molecule type" value="Genomic_DNA"/>
</dbReference>
<comment type="caution">
    <text evidence="3">The sequence shown here is derived from an EMBL/GenBank/DDBJ whole genome shotgun (WGS) entry which is preliminary data.</text>
</comment>
<dbReference type="PRINTS" id="PR00313">
    <property type="entry name" value="CABNDNGRPT"/>
</dbReference>
<reference evidence="3 4" key="1">
    <citation type="submission" date="2017-08" db="EMBL/GenBank/DDBJ databases">
        <title>Infants hospitalized years apart are colonized by the same room-sourced microbial strains.</title>
        <authorList>
            <person name="Brooks B."/>
            <person name="Olm M.R."/>
            <person name="Firek B.A."/>
            <person name="Baker R."/>
            <person name="Thomas B.C."/>
            <person name="Morowitz M.J."/>
            <person name="Banfield J.F."/>
        </authorList>
    </citation>
    <scope>NUCLEOTIDE SEQUENCE [LARGE SCALE GENOMIC DNA]</scope>
    <source>
        <strain evidence="3">S2_018_000_R2_104</strain>
    </source>
</reference>
<dbReference type="PANTHER" id="PTHR38340:SF1">
    <property type="entry name" value="S-LAYER PROTEIN"/>
    <property type="match status" value="1"/>
</dbReference>
<dbReference type="PANTHER" id="PTHR38340">
    <property type="entry name" value="S-LAYER PROTEIN"/>
    <property type="match status" value="1"/>
</dbReference>
<dbReference type="GO" id="GO:0005509">
    <property type="term" value="F:calcium ion binding"/>
    <property type="evidence" value="ECO:0007669"/>
    <property type="project" value="InterPro"/>
</dbReference>
<dbReference type="GO" id="GO:0005576">
    <property type="term" value="C:extracellular region"/>
    <property type="evidence" value="ECO:0007669"/>
    <property type="project" value="UniProtKB-SubCell"/>
</dbReference>
<comment type="subcellular location">
    <subcellularLocation>
        <location evidence="1">Secreted</location>
    </subcellularLocation>
</comment>
<dbReference type="Gene3D" id="2.150.10.10">
    <property type="entry name" value="Serralysin-like metalloprotease, C-terminal"/>
    <property type="match status" value="2"/>
</dbReference>
<evidence type="ECO:0008006" key="5">
    <source>
        <dbReference type="Google" id="ProtNLM"/>
    </source>
</evidence>
<dbReference type="NCBIfam" id="TIGR03661">
    <property type="entry name" value="T1SS_VCA0849"/>
    <property type="match status" value="1"/>
</dbReference>
<dbReference type="Pfam" id="PF00353">
    <property type="entry name" value="HemolysinCabind"/>
    <property type="match status" value="2"/>
</dbReference>
<keyword evidence="2" id="KW-0964">Secreted</keyword>
<feature type="non-terminal residue" evidence="3">
    <location>
        <position position="1"/>
    </location>
</feature>
<dbReference type="InterPro" id="IPR050557">
    <property type="entry name" value="RTX_toxin/Mannuronan_C5-epim"/>
</dbReference>
<accession>A0A2W4Z907</accession>
<dbReference type="AlphaFoldDB" id="A0A2W4Z907"/>
<dbReference type="InterPro" id="IPR018511">
    <property type="entry name" value="Hemolysin-typ_Ca-bd_CS"/>
</dbReference>
<evidence type="ECO:0000256" key="1">
    <source>
        <dbReference type="ARBA" id="ARBA00004613"/>
    </source>
</evidence>
<gene>
    <name evidence="3" type="ORF">DI626_12045</name>
</gene>
<dbReference type="InterPro" id="IPR011049">
    <property type="entry name" value="Serralysin-like_metalloprot_C"/>
</dbReference>
<protein>
    <recommendedName>
        <fullName evidence="5">Calcium-binding protein</fullName>
    </recommendedName>
</protein>
<dbReference type="InterPro" id="IPR001343">
    <property type="entry name" value="Hemolysn_Ca-bd"/>
</dbReference>
<dbReference type="PROSITE" id="PS00330">
    <property type="entry name" value="HEMOLYSIN_CALCIUM"/>
    <property type="match status" value="2"/>
</dbReference>
<sequence length="210" mass="21843">PFGSEFSFGTSNDDIITGRNLAGLSGNDTLVGISGDYNNLKGLAGDDTLYGQDLDDRLDGGAGNDVIYAGDGMDTVYGGSGNDILYGGGAVDFLYGGEGNDWLDGGEGGDILTGGLGADIFVFKNATAFGYEDVIQDFSISEGDKIDISDVLSAFDPLSDVIANFGELTWDGLKIDQSGSGSNFVKIANVYSQETLDDISTLYQNGSIIV</sequence>
<organism evidence="3 4">
    <name type="scientific">Micavibrio aeruginosavorus</name>
    <dbReference type="NCBI Taxonomy" id="349221"/>
    <lineage>
        <taxon>Bacteria</taxon>
        <taxon>Pseudomonadati</taxon>
        <taxon>Bdellovibrionota</taxon>
        <taxon>Bdellovibrionia</taxon>
        <taxon>Bdellovibrionales</taxon>
        <taxon>Pseudobdellovibrionaceae</taxon>
        <taxon>Micavibrio</taxon>
    </lineage>
</organism>
<evidence type="ECO:0000313" key="4">
    <source>
        <dbReference type="Proteomes" id="UP000249557"/>
    </source>
</evidence>
<dbReference type="InterPro" id="IPR019960">
    <property type="entry name" value="T1SS_VCA0849"/>
</dbReference>
<dbReference type="SUPFAM" id="SSF51120">
    <property type="entry name" value="beta-Roll"/>
    <property type="match status" value="1"/>
</dbReference>
<dbReference type="Proteomes" id="UP000249557">
    <property type="component" value="Unassembled WGS sequence"/>
</dbReference>
<evidence type="ECO:0000256" key="2">
    <source>
        <dbReference type="ARBA" id="ARBA00022525"/>
    </source>
</evidence>
<proteinExistence type="predicted"/>
<evidence type="ECO:0000313" key="3">
    <source>
        <dbReference type="EMBL" id="PZO78206.1"/>
    </source>
</evidence>
<name>A0A2W4Z907_9BACT</name>